<feature type="non-terminal residue" evidence="5">
    <location>
        <position position="371"/>
    </location>
</feature>
<gene>
    <name evidence="5" type="ORF">ILEXP_LOCUS34143</name>
</gene>
<sequence length="371" mass="42327">MANFELFLCIIWQCIKYNDLPIIALFSQILGLDVCADTLVGDAMRRGISGGQKKRLTIGEMIIGPTKAMFMDEISNGLDSSTTYQIVACLQQLAHITDATILMSLLQPAPETFDLFDDIILMAEGKIVYHGPRNNVLDFFESCGFRCPDRKGVADFLQEVMSRKDQAQYWHQTEQGYRYVSVDMLSMKFKESAMGKKLDEELSEPFMKSQSDKNAISFSVYSLSKWTLFCGCMSRELLLMRRNSFIYIFKTSQVIISTYLCLKCNFFFHLVIIAFITMTVFLRTRMERELSFYPAWAYAIPAAILKVPISLLEALVWTSLTYYVIGYSPEVFPPANVIFCCALGIVIHVPILDQFPNYGALRLRLVGRYIC</sequence>
<feature type="transmembrane region" description="Helical" evidence="3">
    <location>
        <begin position="331"/>
        <end position="352"/>
    </location>
</feature>
<feature type="transmembrane region" description="Helical" evidence="3">
    <location>
        <begin position="296"/>
        <end position="325"/>
    </location>
</feature>
<dbReference type="PANTHER" id="PTHR19241">
    <property type="entry name" value="ATP-BINDING CASSETTE TRANSPORTER"/>
    <property type="match status" value="1"/>
</dbReference>
<keyword evidence="6" id="KW-1185">Reference proteome</keyword>
<keyword evidence="3" id="KW-0812">Transmembrane</keyword>
<reference evidence="5 6" key="1">
    <citation type="submission" date="2024-02" db="EMBL/GenBank/DDBJ databases">
        <authorList>
            <person name="Vignale AGUSTIN F."/>
            <person name="Sosa J E."/>
            <person name="Modenutti C."/>
        </authorList>
    </citation>
    <scope>NUCLEOTIDE SEQUENCE [LARGE SCALE GENOMIC DNA]</scope>
</reference>
<protein>
    <recommendedName>
        <fullName evidence="4">ABC transporter family G domain-containing protein</fullName>
    </recommendedName>
</protein>
<feature type="transmembrane region" description="Helical" evidence="3">
    <location>
        <begin position="266"/>
        <end position="284"/>
    </location>
</feature>
<dbReference type="Gene3D" id="3.40.50.300">
    <property type="entry name" value="P-loop containing nucleotide triphosphate hydrolases"/>
    <property type="match status" value="1"/>
</dbReference>
<evidence type="ECO:0000313" key="5">
    <source>
        <dbReference type="EMBL" id="CAK9165001.1"/>
    </source>
</evidence>
<keyword evidence="2 3" id="KW-0472">Membrane</keyword>
<keyword evidence="3" id="KW-1133">Transmembrane helix</keyword>
<dbReference type="Proteomes" id="UP001642360">
    <property type="component" value="Unassembled WGS sequence"/>
</dbReference>
<evidence type="ECO:0000259" key="4">
    <source>
        <dbReference type="Pfam" id="PF19055"/>
    </source>
</evidence>
<dbReference type="AlphaFoldDB" id="A0ABC8T6F3"/>
<dbReference type="InterPro" id="IPR043926">
    <property type="entry name" value="ABCG_dom"/>
</dbReference>
<evidence type="ECO:0000256" key="3">
    <source>
        <dbReference type="SAM" id="Phobius"/>
    </source>
</evidence>
<keyword evidence="1" id="KW-0813">Transport</keyword>
<proteinExistence type="predicted"/>
<name>A0ABC8T6F3_9AQUA</name>
<comment type="caution">
    <text evidence="5">The sequence shown here is derived from an EMBL/GenBank/DDBJ whole genome shotgun (WGS) entry which is preliminary data.</text>
</comment>
<evidence type="ECO:0000313" key="6">
    <source>
        <dbReference type="Proteomes" id="UP001642360"/>
    </source>
</evidence>
<dbReference type="SUPFAM" id="SSF52540">
    <property type="entry name" value="P-loop containing nucleoside triphosphate hydrolases"/>
    <property type="match status" value="1"/>
</dbReference>
<organism evidence="5 6">
    <name type="scientific">Ilex paraguariensis</name>
    <name type="common">yerba mate</name>
    <dbReference type="NCBI Taxonomy" id="185542"/>
    <lineage>
        <taxon>Eukaryota</taxon>
        <taxon>Viridiplantae</taxon>
        <taxon>Streptophyta</taxon>
        <taxon>Embryophyta</taxon>
        <taxon>Tracheophyta</taxon>
        <taxon>Spermatophyta</taxon>
        <taxon>Magnoliopsida</taxon>
        <taxon>eudicotyledons</taxon>
        <taxon>Gunneridae</taxon>
        <taxon>Pentapetalae</taxon>
        <taxon>asterids</taxon>
        <taxon>campanulids</taxon>
        <taxon>Aquifoliales</taxon>
        <taxon>Aquifoliaceae</taxon>
        <taxon>Ilex</taxon>
    </lineage>
</organism>
<evidence type="ECO:0000256" key="1">
    <source>
        <dbReference type="ARBA" id="ARBA00022448"/>
    </source>
</evidence>
<accession>A0ABC8T6F3</accession>
<evidence type="ECO:0000256" key="2">
    <source>
        <dbReference type="ARBA" id="ARBA00023136"/>
    </source>
</evidence>
<dbReference type="Pfam" id="PF19055">
    <property type="entry name" value="ABC2_membrane_7"/>
    <property type="match status" value="1"/>
</dbReference>
<dbReference type="InterPro" id="IPR027417">
    <property type="entry name" value="P-loop_NTPase"/>
</dbReference>
<dbReference type="EMBL" id="CAUOFW020004299">
    <property type="protein sequence ID" value="CAK9165001.1"/>
    <property type="molecule type" value="Genomic_DNA"/>
</dbReference>
<feature type="domain" description="ABC transporter family G" evidence="4">
    <location>
        <begin position="107"/>
        <end position="161"/>
    </location>
</feature>